<dbReference type="InterPro" id="IPR011033">
    <property type="entry name" value="PRC_barrel-like_sf"/>
</dbReference>
<evidence type="ECO:0000313" key="8">
    <source>
        <dbReference type="EMBL" id="KGO99674.1"/>
    </source>
</evidence>
<dbReference type="eggNOG" id="COG0806">
    <property type="taxonomic scope" value="Bacteria"/>
</dbReference>
<organism evidence="8 9">
    <name type="scientific">Lysobacter defluvii IMMIB APB-9 = DSM 18482</name>
    <dbReference type="NCBI Taxonomy" id="1385515"/>
    <lineage>
        <taxon>Bacteria</taxon>
        <taxon>Pseudomonadati</taxon>
        <taxon>Pseudomonadota</taxon>
        <taxon>Gammaproteobacteria</taxon>
        <taxon>Lysobacterales</taxon>
        <taxon>Lysobacteraceae</taxon>
        <taxon>Novilysobacter</taxon>
    </lineage>
</organism>
<keyword evidence="3 5" id="KW-0698">rRNA processing</keyword>
<keyword evidence="9" id="KW-1185">Reference proteome</keyword>
<dbReference type="Proteomes" id="UP000030003">
    <property type="component" value="Unassembled WGS sequence"/>
</dbReference>
<evidence type="ECO:0000256" key="3">
    <source>
        <dbReference type="ARBA" id="ARBA00022552"/>
    </source>
</evidence>
<comment type="domain">
    <text evidence="5">The PRC barrel domain binds ribosomal protein uS19.</text>
</comment>
<dbReference type="NCBIfam" id="TIGR02273">
    <property type="entry name" value="16S_RimM"/>
    <property type="match status" value="1"/>
</dbReference>
<dbReference type="PANTHER" id="PTHR33692:SF1">
    <property type="entry name" value="RIBOSOME MATURATION FACTOR RIMM"/>
    <property type="match status" value="1"/>
</dbReference>
<dbReference type="SUPFAM" id="SSF50447">
    <property type="entry name" value="Translation proteins"/>
    <property type="match status" value="1"/>
</dbReference>
<dbReference type="EMBL" id="AVBH01000007">
    <property type="protein sequence ID" value="KGO99674.1"/>
    <property type="molecule type" value="Genomic_DNA"/>
</dbReference>
<dbReference type="HAMAP" id="MF_00014">
    <property type="entry name" value="Ribosome_mat_RimM"/>
    <property type="match status" value="1"/>
</dbReference>
<dbReference type="AlphaFoldDB" id="A0A0A0MAZ0"/>
<dbReference type="SUPFAM" id="SSF50346">
    <property type="entry name" value="PRC-barrel domain"/>
    <property type="match status" value="1"/>
</dbReference>
<evidence type="ECO:0000259" key="6">
    <source>
        <dbReference type="Pfam" id="PF01782"/>
    </source>
</evidence>
<comment type="subcellular location">
    <subcellularLocation>
        <location evidence="5">Cytoplasm</location>
    </subcellularLocation>
</comment>
<evidence type="ECO:0000256" key="2">
    <source>
        <dbReference type="ARBA" id="ARBA00022517"/>
    </source>
</evidence>
<dbReference type="Gene3D" id="2.30.30.240">
    <property type="entry name" value="PRC-barrel domain"/>
    <property type="match status" value="1"/>
</dbReference>
<dbReference type="Pfam" id="PF01782">
    <property type="entry name" value="RimM"/>
    <property type="match status" value="1"/>
</dbReference>
<evidence type="ECO:0000256" key="1">
    <source>
        <dbReference type="ARBA" id="ARBA00022490"/>
    </source>
</evidence>
<evidence type="ECO:0000256" key="4">
    <source>
        <dbReference type="ARBA" id="ARBA00023186"/>
    </source>
</evidence>
<dbReference type="Gene3D" id="2.40.30.60">
    <property type="entry name" value="RimM"/>
    <property type="match status" value="1"/>
</dbReference>
<reference evidence="8 9" key="1">
    <citation type="submission" date="2013-08" db="EMBL/GenBank/DDBJ databases">
        <title>Genomic analysis of Lysobacter defluvii.</title>
        <authorList>
            <person name="Wang Q."/>
            <person name="Wang G."/>
        </authorList>
    </citation>
    <scope>NUCLEOTIDE SEQUENCE [LARGE SCALE GENOMIC DNA]</scope>
    <source>
        <strain evidence="8 9">IMMIB APB-9</strain>
    </source>
</reference>
<dbReference type="OrthoDB" id="9783509at2"/>
<comment type="similarity">
    <text evidence="5">Belongs to the RimM family.</text>
</comment>
<keyword evidence="4 5" id="KW-0143">Chaperone</keyword>
<dbReference type="GO" id="GO:0043022">
    <property type="term" value="F:ribosome binding"/>
    <property type="evidence" value="ECO:0007669"/>
    <property type="project" value="InterPro"/>
</dbReference>
<accession>A0A0A0MAZ0</accession>
<dbReference type="GO" id="GO:0006364">
    <property type="term" value="P:rRNA processing"/>
    <property type="evidence" value="ECO:0007669"/>
    <property type="project" value="UniProtKB-UniRule"/>
</dbReference>
<dbReference type="GO" id="GO:0005737">
    <property type="term" value="C:cytoplasm"/>
    <property type="evidence" value="ECO:0007669"/>
    <property type="project" value="UniProtKB-SubCell"/>
</dbReference>
<evidence type="ECO:0000259" key="7">
    <source>
        <dbReference type="Pfam" id="PF24986"/>
    </source>
</evidence>
<dbReference type="InterPro" id="IPR056792">
    <property type="entry name" value="PRC_RimM"/>
</dbReference>
<protein>
    <recommendedName>
        <fullName evidence="5">Ribosome maturation factor RimM</fullName>
    </recommendedName>
</protein>
<comment type="function">
    <text evidence="5">An accessory protein needed during the final step in the assembly of 30S ribosomal subunit, possibly for assembly of the head region. Essential for efficient processing of 16S rRNA. May be needed both before and after RbfA during the maturation of 16S rRNA. It has affinity for free ribosomal 30S subunits but not for 70S ribosomes.</text>
</comment>
<dbReference type="STRING" id="1385515.GCA_000423325_00510"/>
<keyword evidence="2 5" id="KW-0690">Ribosome biogenesis</keyword>
<proteinExistence type="inferred from homology"/>
<evidence type="ECO:0000313" key="9">
    <source>
        <dbReference type="Proteomes" id="UP000030003"/>
    </source>
</evidence>
<feature type="domain" description="Ribosome maturation factor RimM PRC barrel" evidence="7">
    <location>
        <begin position="103"/>
        <end position="170"/>
    </location>
</feature>
<dbReference type="InterPro" id="IPR009000">
    <property type="entry name" value="Transl_B-barrel_sf"/>
</dbReference>
<comment type="subunit">
    <text evidence="5">Binds ribosomal protein uS19.</text>
</comment>
<dbReference type="PANTHER" id="PTHR33692">
    <property type="entry name" value="RIBOSOME MATURATION FACTOR RIMM"/>
    <property type="match status" value="1"/>
</dbReference>
<sequence length="173" mass="19016">MNDQGRRILLGRVAGALGLRGEVKLESFTDPRDAIFDYQPWTLVDARGAERTTGRVSGKVQGKHIVARFPGVDDRDAAEALRGLEIHVPREQLPRAAPGEFYWADLEGLRVLNTEGVELGRVSHLFSTGANDVVVVRGGEAEHLVPFVRPQYVVDVDIGAGTMTVDWDPDWST</sequence>
<keyword evidence="1 5" id="KW-0963">Cytoplasm</keyword>
<feature type="domain" description="RimM N-terminal" evidence="6">
    <location>
        <begin position="10"/>
        <end position="92"/>
    </location>
</feature>
<dbReference type="InterPro" id="IPR036976">
    <property type="entry name" value="RimM_N_sf"/>
</dbReference>
<gene>
    <name evidence="5" type="primary">rimM</name>
    <name evidence="8" type="ORF">N791_11350</name>
</gene>
<dbReference type="RefSeq" id="WP_027069032.1">
    <property type="nucleotide sequence ID" value="NZ_AUHT01000005.1"/>
</dbReference>
<dbReference type="GO" id="GO:0005840">
    <property type="term" value="C:ribosome"/>
    <property type="evidence" value="ECO:0007669"/>
    <property type="project" value="InterPro"/>
</dbReference>
<dbReference type="Pfam" id="PF24986">
    <property type="entry name" value="PRC_RimM"/>
    <property type="match status" value="1"/>
</dbReference>
<evidence type="ECO:0000256" key="5">
    <source>
        <dbReference type="HAMAP-Rule" id="MF_00014"/>
    </source>
</evidence>
<dbReference type="InterPro" id="IPR011961">
    <property type="entry name" value="RimM"/>
</dbReference>
<name>A0A0A0MAZ0_9GAMM</name>
<dbReference type="GO" id="GO:0042274">
    <property type="term" value="P:ribosomal small subunit biogenesis"/>
    <property type="evidence" value="ECO:0007669"/>
    <property type="project" value="UniProtKB-UniRule"/>
</dbReference>
<dbReference type="InterPro" id="IPR002676">
    <property type="entry name" value="RimM_N"/>
</dbReference>
<comment type="caution">
    <text evidence="8">The sequence shown here is derived from an EMBL/GenBank/DDBJ whole genome shotgun (WGS) entry which is preliminary data.</text>
</comment>